<dbReference type="Proteomes" id="UP001212997">
    <property type="component" value="Unassembled WGS sequence"/>
</dbReference>
<gene>
    <name evidence="1" type="ORF">NLI96_g7825</name>
</gene>
<sequence>MLQSKPEMRHWVKELRFEYSSPRKMGQSSKHTGWVGRRGLRALTKLVEILPGVNTLSFRFITLYKADHELSFIALAALKHVRHMSFYRCRGHFTAFVRLVKASPSLATVSIVESGFATMGEIQELNNVTLPRLSALSIVGCTYQQDEIRSWFRSAVKNEQWRSITVDVLHQYSMEETNRLLQDAGPHLRSLSIKFPDRGPDVRVPMYQFNTWGDVAHSSHTGAPSPDPATRDVALDNIDLGCNPNVRDLTLHNLDISEILPLLDRFVTLEIRTLSIRLSAVAVADTNVKAYRELDNHLGLGFQTRWCLIFSLSRTRQSTAFGGFLWECKDYSTYKDTNKNVNTDLNQNYRFEVYSIQLRDLCMEEKNHKSKTTLDINKIVFRSKTNVTGINIETSCDLHQILFFCDWVPGNQNL</sequence>
<comment type="caution">
    <text evidence="1">The sequence shown here is derived from an EMBL/GenBank/DDBJ whole genome shotgun (WGS) entry which is preliminary data.</text>
</comment>
<protein>
    <submittedName>
        <fullName evidence="1">Uncharacterized protein</fullName>
    </submittedName>
</protein>
<accession>A0AAD5UYF8</accession>
<dbReference type="AlphaFoldDB" id="A0AAD5UYF8"/>
<name>A0AAD5UYF8_9APHY</name>
<evidence type="ECO:0000313" key="2">
    <source>
        <dbReference type="Proteomes" id="UP001212997"/>
    </source>
</evidence>
<organism evidence="1 2">
    <name type="scientific">Meripilus lineatus</name>
    <dbReference type="NCBI Taxonomy" id="2056292"/>
    <lineage>
        <taxon>Eukaryota</taxon>
        <taxon>Fungi</taxon>
        <taxon>Dikarya</taxon>
        <taxon>Basidiomycota</taxon>
        <taxon>Agaricomycotina</taxon>
        <taxon>Agaricomycetes</taxon>
        <taxon>Polyporales</taxon>
        <taxon>Meripilaceae</taxon>
        <taxon>Meripilus</taxon>
    </lineage>
</organism>
<dbReference type="EMBL" id="JANAWD010000334">
    <property type="protein sequence ID" value="KAJ3481197.1"/>
    <property type="molecule type" value="Genomic_DNA"/>
</dbReference>
<reference evidence="1" key="1">
    <citation type="submission" date="2022-07" db="EMBL/GenBank/DDBJ databases">
        <title>Genome Sequence of Physisporinus lineatus.</title>
        <authorList>
            <person name="Buettner E."/>
        </authorList>
    </citation>
    <scope>NUCLEOTIDE SEQUENCE</scope>
    <source>
        <strain evidence="1">VT162</strain>
    </source>
</reference>
<proteinExistence type="predicted"/>
<evidence type="ECO:0000313" key="1">
    <source>
        <dbReference type="EMBL" id="KAJ3481197.1"/>
    </source>
</evidence>
<keyword evidence="2" id="KW-1185">Reference proteome</keyword>